<dbReference type="PANTHER" id="PTHR30097:SF4">
    <property type="entry name" value="SLR6042 PROTEIN"/>
    <property type="match status" value="1"/>
</dbReference>
<dbReference type="Gene3D" id="2.40.50.100">
    <property type="match status" value="1"/>
</dbReference>
<dbReference type="GO" id="GO:0015679">
    <property type="term" value="P:plasma membrane copper ion transport"/>
    <property type="evidence" value="ECO:0007669"/>
    <property type="project" value="TreeGrafter"/>
</dbReference>
<gene>
    <name evidence="6" type="ORF">MON38_20210</name>
</gene>
<dbReference type="EMBL" id="JALBGC010000006">
    <property type="protein sequence ID" value="MCI1189753.1"/>
    <property type="molecule type" value="Genomic_DNA"/>
</dbReference>
<evidence type="ECO:0000259" key="3">
    <source>
        <dbReference type="Pfam" id="PF19335"/>
    </source>
</evidence>
<dbReference type="InterPro" id="IPR058790">
    <property type="entry name" value="BSH_CusB"/>
</dbReference>
<dbReference type="Proteomes" id="UP001139193">
    <property type="component" value="Unassembled WGS sequence"/>
</dbReference>
<feature type="signal peptide" evidence="2">
    <location>
        <begin position="1"/>
        <end position="27"/>
    </location>
</feature>
<dbReference type="PANTHER" id="PTHR30097">
    <property type="entry name" value="CATION EFFLUX SYSTEM PROTEIN CUSB"/>
    <property type="match status" value="1"/>
</dbReference>
<reference evidence="6" key="1">
    <citation type="submission" date="2022-03" db="EMBL/GenBank/DDBJ databases">
        <title>Bacterial whole genome sequence for Hymenobacter sp. DH14.</title>
        <authorList>
            <person name="Le V."/>
        </authorList>
    </citation>
    <scope>NUCLEOTIDE SEQUENCE</scope>
    <source>
        <strain evidence="6">DH14</strain>
    </source>
</reference>
<dbReference type="Pfam" id="PF19335">
    <property type="entry name" value="HMBD"/>
    <property type="match status" value="2"/>
</dbReference>
<feature type="domain" description="CusB-like beta-barrel" evidence="5">
    <location>
        <begin position="298"/>
        <end position="373"/>
    </location>
</feature>
<dbReference type="InterPro" id="IPR058792">
    <property type="entry name" value="Beta-barrel_RND_2"/>
</dbReference>
<dbReference type="GO" id="GO:0060003">
    <property type="term" value="P:copper ion export"/>
    <property type="evidence" value="ECO:0007669"/>
    <property type="project" value="TreeGrafter"/>
</dbReference>
<feature type="domain" description="CusB-like barrel-sandwich hybrid" evidence="4">
    <location>
        <begin position="174"/>
        <end position="293"/>
    </location>
</feature>
<protein>
    <submittedName>
        <fullName evidence="6">Efflux RND transporter periplasmic adaptor subunit</fullName>
    </submittedName>
</protein>
<proteinExistence type="predicted"/>
<dbReference type="AlphaFoldDB" id="A0A9X1VK93"/>
<feature type="chain" id="PRO_5040742906" evidence="2">
    <location>
        <begin position="28"/>
        <end position="463"/>
    </location>
</feature>
<name>A0A9X1VK93_9BACT</name>
<dbReference type="SUPFAM" id="SSF111369">
    <property type="entry name" value="HlyD-like secretion proteins"/>
    <property type="match status" value="1"/>
</dbReference>
<organism evidence="6 7">
    <name type="scientific">Hymenobacter cyanobacteriorum</name>
    <dbReference type="NCBI Taxonomy" id="2926463"/>
    <lineage>
        <taxon>Bacteria</taxon>
        <taxon>Pseudomonadati</taxon>
        <taxon>Bacteroidota</taxon>
        <taxon>Cytophagia</taxon>
        <taxon>Cytophagales</taxon>
        <taxon>Hymenobacteraceae</taxon>
        <taxon>Hymenobacter</taxon>
    </lineage>
</organism>
<accession>A0A9X1VK93</accession>
<dbReference type="GO" id="GO:0030313">
    <property type="term" value="C:cell envelope"/>
    <property type="evidence" value="ECO:0007669"/>
    <property type="project" value="TreeGrafter"/>
</dbReference>
<dbReference type="InterPro" id="IPR051909">
    <property type="entry name" value="MFP_Cation_Efflux"/>
</dbReference>
<evidence type="ECO:0000313" key="7">
    <source>
        <dbReference type="Proteomes" id="UP001139193"/>
    </source>
</evidence>
<dbReference type="InterPro" id="IPR045800">
    <property type="entry name" value="HMBD"/>
</dbReference>
<evidence type="ECO:0000259" key="4">
    <source>
        <dbReference type="Pfam" id="PF25919"/>
    </source>
</evidence>
<dbReference type="GO" id="GO:0046872">
    <property type="term" value="F:metal ion binding"/>
    <property type="evidence" value="ECO:0007669"/>
    <property type="project" value="InterPro"/>
</dbReference>
<comment type="caution">
    <text evidence="6">The sequence shown here is derived from an EMBL/GenBank/DDBJ whole genome shotgun (WGS) entry which is preliminary data.</text>
</comment>
<keyword evidence="1" id="KW-0813">Transport</keyword>
<evidence type="ECO:0000259" key="5">
    <source>
        <dbReference type="Pfam" id="PF25954"/>
    </source>
</evidence>
<dbReference type="Pfam" id="PF25919">
    <property type="entry name" value="BSH_CusB"/>
    <property type="match status" value="1"/>
</dbReference>
<keyword evidence="2" id="KW-0732">Signal</keyword>
<feature type="domain" description="Heavy metal binding" evidence="3">
    <location>
        <begin position="44"/>
        <end position="70"/>
    </location>
</feature>
<evidence type="ECO:0000256" key="2">
    <source>
        <dbReference type="SAM" id="SignalP"/>
    </source>
</evidence>
<dbReference type="Pfam" id="PF25954">
    <property type="entry name" value="Beta-barrel_RND_2"/>
    <property type="match status" value="1"/>
</dbReference>
<dbReference type="PROSITE" id="PS51257">
    <property type="entry name" value="PROKAR_LIPOPROTEIN"/>
    <property type="match status" value="1"/>
</dbReference>
<sequence length="463" mass="48803">MNSLRTFWRLAPARWLLVLLVALSSAACQENKPADKGAVGEKGYYTCSMHPQIHADAPGKCPICSMDLIAVKTAPTTPTPTASAAVYTCPMHPQVHQAKPGLCPICGMDLVKQAGHPTPAGSAAASSADLTLTAQQVTLGNIRTQVIGASPEERPAATVLTGTVTADALHTEGVSSRVAGRIEHLYVRQTGQLLQKGAPLFSVYSEQLQALQQEYLLALTQSREQGGAYRQFAEATAQKLRLLGLSAGQLRQLAARGWPNPVVTYYSPTTGTVQTLDVVQGQYVSEGSPLVTLTNLATVWVEAQLYSPDVAKLPLGKSVTVQVAGESGSHRGKVVFLSPELSGNSQVTLARIQLANPGGRLLPGAQANVLLDAPTTAAPAQLTLRVPVEALIRDGESSYLWTQTGERQYRRVRVSTGEGSASSVPVTAGLPAGAKVVVSGAYLLQSEYALRQGATESMNGMSM</sequence>
<feature type="domain" description="Heavy metal binding" evidence="3">
    <location>
        <begin position="86"/>
        <end position="112"/>
    </location>
</feature>
<dbReference type="Gene3D" id="2.40.30.170">
    <property type="match status" value="1"/>
</dbReference>
<dbReference type="Gene3D" id="2.40.420.20">
    <property type="match status" value="1"/>
</dbReference>
<keyword evidence="7" id="KW-1185">Reference proteome</keyword>
<dbReference type="RefSeq" id="WP_241937966.1">
    <property type="nucleotide sequence ID" value="NZ_JALBGC010000006.1"/>
</dbReference>
<evidence type="ECO:0000313" key="6">
    <source>
        <dbReference type="EMBL" id="MCI1189753.1"/>
    </source>
</evidence>
<evidence type="ECO:0000256" key="1">
    <source>
        <dbReference type="ARBA" id="ARBA00022448"/>
    </source>
</evidence>